<protein>
    <submittedName>
        <fullName evidence="1">Uncharacterized protein</fullName>
    </submittedName>
</protein>
<organism evidence="1 2">
    <name type="scientific">Thalassospira marina</name>
    <dbReference type="NCBI Taxonomy" id="2048283"/>
    <lineage>
        <taxon>Bacteria</taxon>
        <taxon>Pseudomonadati</taxon>
        <taxon>Pseudomonadota</taxon>
        <taxon>Alphaproteobacteria</taxon>
        <taxon>Rhodospirillales</taxon>
        <taxon>Thalassospiraceae</taxon>
        <taxon>Thalassospira</taxon>
    </lineage>
</organism>
<dbReference type="AlphaFoldDB" id="A0A2N3KIL2"/>
<evidence type="ECO:0000313" key="1">
    <source>
        <dbReference type="EMBL" id="PKR50409.1"/>
    </source>
</evidence>
<dbReference type="Proteomes" id="UP000233597">
    <property type="component" value="Unassembled WGS sequence"/>
</dbReference>
<evidence type="ECO:0000313" key="2">
    <source>
        <dbReference type="Proteomes" id="UP000233597"/>
    </source>
</evidence>
<comment type="caution">
    <text evidence="1">The sequence shown here is derived from an EMBL/GenBank/DDBJ whole genome shotgun (WGS) entry which is preliminary data.</text>
</comment>
<reference evidence="1 2" key="1">
    <citation type="submission" date="2017-09" db="EMBL/GenBank/DDBJ databases">
        <title>Biodiversity and function of Thalassospira species in the particle-attached aromatic-hydrocarbon-degrading consortia from the surface seawater of the South China Sea.</title>
        <authorList>
            <person name="Dong C."/>
            <person name="Liu R."/>
            <person name="Shao Z."/>
        </authorList>
    </citation>
    <scope>NUCLEOTIDE SEQUENCE [LARGE SCALE GENOMIC DNA]</scope>
    <source>
        <strain evidence="1 2">CSC1P2</strain>
    </source>
</reference>
<proteinExistence type="predicted"/>
<gene>
    <name evidence="1" type="ORF">COO20_21265</name>
</gene>
<name>A0A2N3KIL2_9PROT</name>
<dbReference type="EMBL" id="NWTK01000017">
    <property type="protein sequence ID" value="PKR50409.1"/>
    <property type="molecule type" value="Genomic_DNA"/>
</dbReference>
<sequence length="78" mass="8793">MKLAYSEAGQKCGWMTPGLVFYAYEFWEAIVHERFGSAPDMATIQAFSIQAIQHLAEALDRQFAAEGLADTIAFLKRY</sequence>
<accession>A0A2N3KIL2</accession>